<dbReference type="Gene3D" id="1.20.1050.10">
    <property type="match status" value="1"/>
</dbReference>
<name>A0A9D5CI16_9LILI</name>
<reference evidence="4" key="1">
    <citation type="submission" date="2021-03" db="EMBL/GenBank/DDBJ databases">
        <authorList>
            <person name="Li Z."/>
            <person name="Yang C."/>
        </authorList>
    </citation>
    <scope>NUCLEOTIDE SEQUENCE</scope>
    <source>
        <strain evidence="4">Dzin_1.0</strain>
        <tissue evidence="4">Leaf</tissue>
    </source>
</reference>
<dbReference type="AlphaFoldDB" id="A0A9D5CI16"/>
<comment type="caution">
    <text evidence="4">The sequence shown here is derived from an EMBL/GenBank/DDBJ whole genome shotgun (WGS) entry which is preliminary data.</text>
</comment>
<dbReference type="InterPro" id="IPR036282">
    <property type="entry name" value="Glutathione-S-Trfase_C_sf"/>
</dbReference>
<proteinExistence type="predicted"/>
<dbReference type="EMBL" id="JAGGNH010000005">
    <property type="protein sequence ID" value="KAJ0973586.1"/>
    <property type="molecule type" value="Genomic_DNA"/>
</dbReference>
<dbReference type="EC" id="2.5.1.18" evidence="1"/>
<dbReference type="OrthoDB" id="1935530at2759"/>
<dbReference type="Proteomes" id="UP001085076">
    <property type="component" value="Miscellaneous, Linkage group lg05"/>
</dbReference>
<gene>
    <name evidence="4" type="ORF">J5N97_021545</name>
</gene>
<dbReference type="PANTHER" id="PTHR44420:SF2">
    <property type="entry name" value="GLUTATHIONE S-TRANSFERASE DHAR2-RELATED"/>
    <property type="match status" value="1"/>
</dbReference>
<reference evidence="4" key="2">
    <citation type="journal article" date="2022" name="Hortic Res">
        <title>The genome of Dioscorea zingiberensis sheds light on the biosynthesis, origin and evolution of the medicinally important diosgenin saponins.</title>
        <authorList>
            <person name="Li Y."/>
            <person name="Tan C."/>
            <person name="Li Z."/>
            <person name="Guo J."/>
            <person name="Li S."/>
            <person name="Chen X."/>
            <person name="Wang C."/>
            <person name="Dai X."/>
            <person name="Yang H."/>
            <person name="Song W."/>
            <person name="Hou L."/>
            <person name="Xu J."/>
            <person name="Tong Z."/>
            <person name="Xu A."/>
            <person name="Yuan X."/>
            <person name="Wang W."/>
            <person name="Yang Q."/>
            <person name="Chen L."/>
            <person name="Sun Z."/>
            <person name="Wang K."/>
            <person name="Pan B."/>
            <person name="Chen J."/>
            <person name="Bao Y."/>
            <person name="Liu F."/>
            <person name="Qi X."/>
            <person name="Gang D.R."/>
            <person name="Wen J."/>
            <person name="Li J."/>
        </authorList>
    </citation>
    <scope>NUCLEOTIDE SEQUENCE</scope>
    <source>
        <strain evidence="4">Dzin_1.0</strain>
    </source>
</reference>
<dbReference type="InterPro" id="IPR044627">
    <property type="entry name" value="DHAR1/2/3/4"/>
</dbReference>
<comment type="catalytic activity">
    <reaction evidence="3">
        <text>RX + glutathione = an S-substituted glutathione + a halide anion + H(+)</text>
        <dbReference type="Rhea" id="RHEA:16437"/>
        <dbReference type="ChEBI" id="CHEBI:15378"/>
        <dbReference type="ChEBI" id="CHEBI:16042"/>
        <dbReference type="ChEBI" id="CHEBI:17792"/>
        <dbReference type="ChEBI" id="CHEBI:57925"/>
        <dbReference type="ChEBI" id="CHEBI:90779"/>
        <dbReference type="EC" id="2.5.1.18"/>
    </reaction>
</comment>
<keyword evidence="2" id="KW-0808">Transferase</keyword>
<keyword evidence="5" id="KW-1185">Reference proteome</keyword>
<sequence length="109" mass="12456">MHELINTCIYRLSSLYLVSDDGKTLVICINCLTKIVLCHFKGWKVLEDPTHVYEYMKLLFNRESFMKTKPTKEHVIAGADLSDTLMDRMDPVVIIELKTSNGCTTKITA</sequence>
<evidence type="ECO:0000256" key="2">
    <source>
        <dbReference type="ARBA" id="ARBA00022679"/>
    </source>
</evidence>
<dbReference type="GO" id="GO:0033355">
    <property type="term" value="P:ascorbate glutathione cycle"/>
    <property type="evidence" value="ECO:0007669"/>
    <property type="project" value="InterPro"/>
</dbReference>
<evidence type="ECO:0000313" key="5">
    <source>
        <dbReference type="Proteomes" id="UP001085076"/>
    </source>
</evidence>
<dbReference type="SUPFAM" id="SSF47616">
    <property type="entry name" value="GST C-terminal domain-like"/>
    <property type="match status" value="1"/>
</dbReference>
<organism evidence="4 5">
    <name type="scientific">Dioscorea zingiberensis</name>
    <dbReference type="NCBI Taxonomy" id="325984"/>
    <lineage>
        <taxon>Eukaryota</taxon>
        <taxon>Viridiplantae</taxon>
        <taxon>Streptophyta</taxon>
        <taxon>Embryophyta</taxon>
        <taxon>Tracheophyta</taxon>
        <taxon>Spermatophyta</taxon>
        <taxon>Magnoliopsida</taxon>
        <taxon>Liliopsida</taxon>
        <taxon>Dioscoreales</taxon>
        <taxon>Dioscoreaceae</taxon>
        <taxon>Dioscorea</taxon>
    </lineage>
</organism>
<protein>
    <recommendedName>
        <fullName evidence="1">glutathione transferase</fullName>
        <ecNumber evidence="1">2.5.1.18</ecNumber>
    </recommendedName>
</protein>
<dbReference type="GO" id="GO:0004364">
    <property type="term" value="F:glutathione transferase activity"/>
    <property type="evidence" value="ECO:0007669"/>
    <property type="project" value="UniProtKB-EC"/>
</dbReference>
<dbReference type="GO" id="GO:0045174">
    <property type="term" value="F:glutathione dehydrogenase (ascorbate) activity"/>
    <property type="evidence" value="ECO:0007669"/>
    <property type="project" value="InterPro"/>
</dbReference>
<accession>A0A9D5CI16</accession>
<evidence type="ECO:0000256" key="3">
    <source>
        <dbReference type="ARBA" id="ARBA00047960"/>
    </source>
</evidence>
<evidence type="ECO:0000313" key="4">
    <source>
        <dbReference type="EMBL" id="KAJ0973586.1"/>
    </source>
</evidence>
<dbReference type="PANTHER" id="PTHR44420">
    <property type="entry name" value="GLUTATHIONE S-TRANSFERASE DHAR2-RELATED"/>
    <property type="match status" value="1"/>
</dbReference>
<evidence type="ECO:0000256" key="1">
    <source>
        <dbReference type="ARBA" id="ARBA00012452"/>
    </source>
</evidence>